<feature type="non-terminal residue" evidence="2">
    <location>
        <position position="1"/>
    </location>
</feature>
<proteinExistence type="predicted"/>
<evidence type="ECO:0000256" key="1">
    <source>
        <dbReference type="SAM" id="MobiDB-lite"/>
    </source>
</evidence>
<feature type="region of interest" description="Disordered" evidence="1">
    <location>
        <begin position="78"/>
        <end position="119"/>
    </location>
</feature>
<gene>
    <name evidence="2" type="ORF">B2A_03619</name>
</gene>
<dbReference type="EMBL" id="AUZZ01002415">
    <property type="protein sequence ID" value="EQD60581.1"/>
    <property type="molecule type" value="Genomic_DNA"/>
</dbReference>
<evidence type="ECO:0000313" key="2">
    <source>
        <dbReference type="EMBL" id="EQD60581.1"/>
    </source>
</evidence>
<name>T1AJ99_9ZZZZ</name>
<comment type="caution">
    <text evidence="2">The sequence shown here is derived from an EMBL/GenBank/DDBJ whole genome shotgun (WGS) entry which is preliminary data.</text>
</comment>
<reference evidence="2" key="1">
    <citation type="submission" date="2013-08" db="EMBL/GenBank/DDBJ databases">
        <authorList>
            <person name="Mendez C."/>
            <person name="Richter M."/>
            <person name="Ferrer M."/>
            <person name="Sanchez J."/>
        </authorList>
    </citation>
    <scope>NUCLEOTIDE SEQUENCE</scope>
</reference>
<organism evidence="2">
    <name type="scientific">mine drainage metagenome</name>
    <dbReference type="NCBI Taxonomy" id="410659"/>
    <lineage>
        <taxon>unclassified sequences</taxon>
        <taxon>metagenomes</taxon>
        <taxon>ecological metagenomes</taxon>
    </lineage>
</organism>
<accession>T1AJ99</accession>
<reference evidence="2" key="2">
    <citation type="journal article" date="2014" name="ISME J.">
        <title>Microbial stratification in low pH oxic and suboxic macroscopic growths along an acid mine drainage.</title>
        <authorList>
            <person name="Mendez-Garcia C."/>
            <person name="Mesa V."/>
            <person name="Sprenger R.R."/>
            <person name="Richter M."/>
            <person name="Diez M.S."/>
            <person name="Solano J."/>
            <person name="Bargiela R."/>
            <person name="Golyshina O.V."/>
            <person name="Manteca A."/>
            <person name="Ramos J.L."/>
            <person name="Gallego J.R."/>
            <person name="Llorente I."/>
            <person name="Martins Dos Santos V.A."/>
            <person name="Jensen O.N."/>
            <person name="Pelaez A.I."/>
            <person name="Sanchez J."/>
            <person name="Ferrer M."/>
        </authorList>
    </citation>
    <scope>NUCLEOTIDE SEQUENCE</scope>
</reference>
<protein>
    <submittedName>
        <fullName evidence="2">Uncharacterized protein</fullName>
    </submittedName>
</protein>
<sequence>KRRDKPAMEEEMKELYTEGVATHGDPELCVGDPQGRSEALAGARAGRAIEPRNKLIRGAHVVSSAEGNIAGGAMREPLADPAWSENHGMYGTSMRENREIPCSPDPSITGRAAQGTLRR</sequence>
<dbReference type="AlphaFoldDB" id="T1AJ99"/>